<reference evidence="1 2" key="1">
    <citation type="journal article" date="2018" name="Front. Plant Sci.">
        <title>Red Clover (Trifolium pratense) and Zigzag Clover (T. medium) - A Picture of Genomic Similarities and Differences.</title>
        <authorList>
            <person name="Dluhosova J."/>
            <person name="Istvanek J."/>
            <person name="Nedelnik J."/>
            <person name="Repkova J."/>
        </authorList>
    </citation>
    <scope>NUCLEOTIDE SEQUENCE [LARGE SCALE GENOMIC DNA]</scope>
    <source>
        <strain evidence="2">cv. 10/8</strain>
        <tissue evidence="1">Leaf</tissue>
    </source>
</reference>
<sequence>KGIRLGLHSADHDAKCGLYRDITGESTVVALSAYVDAFACNSAIIVVGIPKGGTLRGNENGGI</sequence>
<organism evidence="1 2">
    <name type="scientific">Trifolium medium</name>
    <dbReference type="NCBI Taxonomy" id="97028"/>
    <lineage>
        <taxon>Eukaryota</taxon>
        <taxon>Viridiplantae</taxon>
        <taxon>Streptophyta</taxon>
        <taxon>Embryophyta</taxon>
        <taxon>Tracheophyta</taxon>
        <taxon>Spermatophyta</taxon>
        <taxon>Magnoliopsida</taxon>
        <taxon>eudicotyledons</taxon>
        <taxon>Gunneridae</taxon>
        <taxon>Pentapetalae</taxon>
        <taxon>rosids</taxon>
        <taxon>fabids</taxon>
        <taxon>Fabales</taxon>
        <taxon>Fabaceae</taxon>
        <taxon>Papilionoideae</taxon>
        <taxon>50 kb inversion clade</taxon>
        <taxon>NPAAA clade</taxon>
        <taxon>Hologalegina</taxon>
        <taxon>IRL clade</taxon>
        <taxon>Trifolieae</taxon>
        <taxon>Trifolium</taxon>
    </lineage>
</organism>
<protein>
    <submittedName>
        <fullName evidence="1">Uncharacterized protein</fullName>
    </submittedName>
</protein>
<comment type="caution">
    <text evidence="1">The sequence shown here is derived from an EMBL/GenBank/DDBJ whole genome shotgun (WGS) entry which is preliminary data.</text>
</comment>
<proteinExistence type="predicted"/>
<evidence type="ECO:0000313" key="2">
    <source>
        <dbReference type="Proteomes" id="UP000265520"/>
    </source>
</evidence>
<dbReference type="Proteomes" id="UP000265520">
    <property type="component" value="Unassembled WGS sequence"/>
</dbReference>
<feature type="non-terminal residue" evidence="1">
    <location>
        <position position="1"/>
    </location>
</feature>
<dbReference type="EMBL" id="LXQA010392471">
    <property type="protein sequence ID" value="MCI48855.1"/>
    <property type="molecule type" value="Genomic_DNA"/>
</dbReference>
<accession>A0A392SLK0</accession>
<name>A0A392SLK0_9FABA</name>
<keyword evidence="2" id="KW-1185">Reference proteome</keyword>
<evidence type="ECO:0000313" key="1">
    <source>
        <dbReference type="EMBL" id="MCI48855.1"/>
    </source>
</evidence>
<dbReference type="AlphaFoldDB" id="A0A392SLK0"/>